<evidence type="ECO:0000313" key="1">
    <source>
        <dbReference type="EMBL" id="SFD79954.1"/>
    </source>
</evidence>
<dbReference type="Proteomes" id="UP000199207">
    <property type="component" value="Unassembled WGS sequence"/>
</dbReference>
<protein>
    <submittedName>
        <fullName evidence="1">Uncharacterized protein</fullName>
    </submittedName>
</protein>
<organism evidence="1 2">
    <name type="scientific">Streptomyces aidingensis</name>
    <dbReference type="NCBI Taxonomy" id="910347"/>
    <lineage>
        <taxon>Bacteria</taxon>
        <taxon>Bacillati</taxon>
        <taxon>Actinomycetota</taxon>
        <taxon>Actinomycetes</taxon>
        <taxon>Kitasatosporales</taxon>
        <taxon>Streptomycetaceae</taxon>
        <taxon>Streptomyces</taxon>
    </lineage>
</organism>
<dbReference type="AlphaFoldDB" id="A0A1I1VAK7"/>
<reference evidence="1 2" key="1">
    <citation type="submission" date="2016-10" db="EMBL/GenBank/DDBJ databases">
        <authorList>
            <person name="de Groot N.N."/>
        </authorList>
    </citation>
    <scope>NUCLEOTIDE SEQUENCE [LARGE SCALE GENOMIC DNA]</scope>
    <source>
        <strain evidence="1 2">CGMCC 4.5739</strain>
    </source>
</reference>
<accession>A0A1I1VAK7</accession>
<dbReference type="EMBL" id="FOLM01000032">
    <property type="protein sequence ID" value="SFD79954.1"/>
    <property type="molecule type" value="Genomic_DNA"/>
</dbReference>
<proteinExistence type="predicted"/>
<keyword evidence="2" id="KW-1185">Reference proteome</keyword>
<sequence>MRPGKGHDAVVMPEPVARRVLRLLAHRGPRVTLGRIGVMPGSWWWPVPPGPDEGLTWPRARYVPDGTKPTLLLNGVPFVWLRRDRGVPSDHLMVPSAVLGPVAGTVPAGPRRWR</sequence>
<gene>
    <name evidence="1" type="ORF">SAMN05421773_13210</name>
</gene>
<evidence type="ECO:0000313" key="2">
    <source>
        <dbReference type="Proteomes" id="UP000199207"/>
    </source>
</evidence>
<name>A0A1I1VAK7_9ACTN</name>
<dbReference type="STRING" id="910347.SAMN05421773_13210"/>